<sequence>MVCGKSYVPHSSGDRSDGFTNFFSHYASRVLSICFRAEPSRELQIATLRNPRRIFHALGERLIAAPGSQQPSGDGTSDSNSNFQVQKKEA</sequence>
<dbReference type="Proteomes" id="UP001163321">
    <property type="component" value="Chromosome 1"/>
</dbReference>
<evidence type="ECO:0000313" key="2">
    <source>
        <dbReference type="Proteomes" id="UP001163321"/>
    </source>
</evidence>
<keyword evidence="2" id="KW-1185">Reference proteome</keyword>
<dbReference type="EMBL" id="CM047580">
    <property type="protein sequence ID" value="KAI9920923.1"/>
    <property type="molecule type" value="Genomic_DNA"/>
</dbReference>
<reference evidence="1 2" key="1">
    <citation type="journal article" date="2022" name="bioRxiv">
        <title>The genome of the oomycete Peronosclerospora sorghi, a cosmopolitan pathogen of maize and sorghum, is inflated with dispersed pseudogenes.</title>
        <authorList>
            <person name="Fletcher K."/>
            <person name="Martin F."/>
            <person name="Isakeit T."/>
            <person name="Cavanaugh K."/>
            <person name="Magill C."/>
            <person name="Michelmore R."/>
        </authorList>
    </citation>
    <scope>NUCLEOTIDE SEQUENCE [LARGE SCALE GENOMIC DNA]</scope>
    <source>
        <strain evidence="1">P6</strain>
    </source>
</reference>
<name>A0ACC0WS62_9STRA</name>
<protein>
    <submittedName>
        <fullName evidence="1">Uncharacterized protein</fullName>
    </submittedName>
</protein>
<organism evidence="1 2">
    <name type="scientific">Peronosclerospora sorghi</name>
    <dbReference type="NCBI Taxonomy" id="230839"/>
    <lineage>
        <taxon>Eukaryota</taxon>
        <taxon>Sar</taxon>
        <taxon>Stramenopiles</taxon>
        <taxon>Oomycota</taxon>
        <taxon>Peronosporomycetes</taxon>
        <taxon>Peronosporales</taxon>
        <taxon>Peronosporaceae</taxon>
        <taxon>Peronosclerospora</taxon>
    </lineage>
</organism>
<accession>A0ACC0WS62</accession>
<evidence type="ECO:0000313" key="1">
    <source>
        <dbReference type="EMBL" id="KAI9920923.1"/>
    </source>
</evidence>
<gene>
    <name evidence="1" type="ORF">PsorP6_000616</name>
</gene>
<comment type="caution">
    <text evidence="1">The sequence shown here is derived from an EMBL/GenBank/DDBJ whole genome shotgun (WGS) entry which is preliminary data.</text>
</comment>
<proteinExistence type="predicted"/>